<dbReference type="Proteomes" id="UP000001880">
    <property type="component" value="Chromosome"/>
</dbReference>
<evidence type="ECO:0000256" key="10">
    <source>
        <dbReference type="ARBA" id="ARBA00022777"/>
    </source>
</evidence>
<evidence type="ECO:0000256" key="11">
    <source>
        <dbReference type="ARBA" id="ARBA00022840"/>
    </source>
</evidence>
<dbReference type="CDD" id="cd02023">
    <property type="entry name" value="UMPK"/>
    <property type="match status" value="1"/>
</dbReference>
<evidence type="ECO:0000256" key="6">
    <source>
        <dbReference type="ARBA" id="ARBA00021478"/>
    </source>
</evidence>
<comment type="catalytic activity">
    <reaction evidence="15 16 17">
        <text>uridine + ATP = UMP + ADP + H(+)</text>
        <dbReference type="Rhea" id="RHEA:16825"/>
        <dbReference type="ChEBI" id="CHEBI:15378"/>
        <dbReference type="ChEBI" id="CHEBI:16704"/>
        <dbReference type="ChEBI" id="CHEBI:30616"/>
        <dbReference type="ChEBI" id="CHEBI:57865"/>
        <dbReference type="ChEBI" id="CHEBI:456216"/>
        <dbReference type="EC" id="2.7.1.48"/>
    </reaction>
</comment>
<keyword evidence="10 16" id="KW-0418">Kinase</keyword>
<feature type="domain" description="AAA+ ATPase" evidence="18">
    <location>
        <begin position="15"/>
        <end position="163"/>
    </location>
</feature>
<dbReference type="SMART" id="SM00382">
    <property type="entry name" value="AAA"/>
    <property type="match status" value="1"/>
</dbReference>
<dbReference type="STRING" id="502025.Hoch_1848"/>
<keyword evidence="9 16" id="KW-0547">Nucleotide-binding</keyword>
<proteinExistence type="inferred from homology"/>
<dbReference type="GO" id="GO:0004849">
    <property type="term" value="F:uridine kinase activity"/>
    <property type="evidence" value="ECO:0007669"/>
    <property type="project" value="UniProtKB-UniRule"/>
</dbReference>
<dbReference type="OrthoDB" id="9777642at2"/>
<dbReference type="PRINTS" id="PR00988">
    <property type="entry name" value="URIDINKINASE"/>
</dbReference>
<comment type="pathway">
    <text evidence="3 16 17">Pyrimidine metabolism; CTP biosynthesis via salvage pathway; CTP from cytidine: step 1/3.</text>
</comment>
<gene>
    <name evidence="16" type="primary">udk</name>
    <name evidence="19" type="ordered locus">Hoch_1848</name>
</gene>
<dbReference type="HOGENOM" id="CLU_021278_1_2_7"/>
<keyword evidence="8 16" id="KW-0808">Transferase</keyword>
<evidence type="ECO:0000256" key="7">
    <source>
        <dbReference type="ARBA" id="ARBA00022490"/>
    </source>
</evidence>
<organism evidence="19 20">
    <name type="scientific">Haliangium ochraceum (strain DSM 14365 / JCM 11303 / SMP-2)</name>
    <dbReference type="NCBI Taxonomy" id="502025"/>
    <lineage>
        <taxon>Bacteria</taxon>
        <taxon>Pseudomonadati</taxon>
        <taxon>Myxococcota</taxon>
        <taxon>Polyangia</taxon>
        <taxon>Haliangiales</taxon>
        <taxon>Kofleriaceae</taxon>
        <taxon>Haliangium</taxon>
    </lineage>
</organism>
<dbReference type="GO" id="GO:0044211">
    <property type="term" value="P:CTP salvage"/>
    <property type="evidence" value="ECO:0007669"/>
    <property type="project" value="UniProtKB-UniRule"/>
</dbReference>
<dbReference type="GO" id="GO:0005737">
    <property type="term" value="C:cytoplasm"/>
    <property type="evidence" value="ECO:0007669"/>
    <property type="project" value="UniProtKB-SubCell"/>
</dbReference>
<dbReference type="EC" id="2.7.1.48" evidence="5 16"/>
<protein>
    <recommendedName>
        <fullName evidence="6 16">Uridine kinase</fullName>
        <ecNumber evidence="5 16">2.7.1.48</ecNumber>
    </recommendedName>
    <alternativeName>
        <fullName evidence="12 16">Cytidine monophosphokinase</fullName>
    </alternativeName>
    <alternativeName>
        <fullName evidence="13 16">Uridine monophosphokinase</fullName>
    </alternativeName>
</protein>
<dbReference type="UniPathway" id="UPA00579">
    <property type="reaction ID" value="UER00640"/>
</dbReference>
<comment type="subcellular location">
    <subcellularLocation>
        <location evidence="1 16 17">Cytoplasm</location>
    </subcellularLocation>
</comment>
<sequence>MWYTPRIVTAQGSFTPLIIGIAGGTGSGKTTVARKLAAHIPEGRCALIEHDSYYRDLGHLTIEERDRVNVDHPDALDSDLLVEHLTQLRAGHTAEVPVYDFVTHTRRHEVQRVEPSPVIIVEGILVFVEERLRSLFDIKIFVDTDADIRLIRRIRRDIEQRGRSFSSVRDKYYRTVRPMHMAYVEPSKRWADLILPEGGDNRVALDVLLGKLARAAFDLP</sequence>
<dbReference type="InterPro" id="IPR026008">
    <property type="entry name" value="Uridine_kinase"/>
</dbReference>
<dbReference type="PANTHER" id="PTHR10285">
    <property type="entry name" value="URIDINE KINASE"/>
    <property type="match status" value="1"/>
</dbReference>
<dbReference type="Gene3D" id="3.40.50.300">
    <property type="entry name" value="P-loop containing nucleotide triphosphate hydrolases"/>
    <property type="match status" value="1"/>
</dbReference>
<keyword evidence="7 16" id="KW-0963">Cytoplasm</keyword>
<name>D0LYS6_HALO1</name>
<dbReference type="RefSeq" id="WP_012827004.1">
    <property type="nucleotide sequence ID" value="NC_013440.1"/>
</dbReference>
<dbReference type="InterPro" id="IPR003593">
    <property type="entry name" value="AAA+_ATPase"/>
</dbReference>
<dbReference type="Pfam" id="PF00485">
    <property type="entry name" value="PRK"/>
    <property type="match status" value="1"/>
</dbReference>
<dbReference type="InterPro" id="IPR027417">
    <property type="entry name" value="P-loop_NTPase"/>
</dbReference>
<evidence type="ECO:0000256" key="17">
    <source>
        <dbReference type="RuleBase" id="RU003825"/>
    </source>
</evidence>
<evidence type="ECO:0000256" key="4">
    <source>
        <dbReference type="ARBA" id="ARBA00005408"/>
    </source>
</evidence>
<evidence type="ECO:0000313" key="20">
    <source>
        <dbReference type="Proteomes" id="UP000001880"/>
    </source>
</evidence>
<evidence type="ECO:0000256" key="14">
    <source>
        <dbReference type="ARBA" id="ARBA00047436"/>
    </source>
</evidence>
<evidence type="ECO:0000259" key="18">
    <source>
        <dbReference type="SMART" id="SM00382"/>
    </source>
</evidence>
<keyword evidence="20" id="KW-1185">Reference proteome</keyword>
<comment type="similarity">
    <text evidence="4 16 17">Belongs to the uridine kinase family.</text>
</comment>
<dbReference type="EMBL" id="CP001804">
    <property type="protein sequence ID" value="ACY14396.1"/>
    <property type="molecule type" value="Genomic_DNA"/>
</dbReference>
<dbReference type="eggNOG" id="COG0572">
    <property type="taxonomic scope" value="Bacteria"/>
</dbReference>
<evidence type="ECO:0000256" key="12">
    <source>
        <dbReference type="ARBA" id="ARBA00030641"/>
    </source>
</evidence>
<evidence type="ECO:0000313" key="19">
    <source>
        <dbReference type="EMBL" id="ACY14396.1"/>
    </source>
</evidence>
<dbReference type="NCBIfam" id="TIGR00235">
    <property type="entry name" value="udk"/>
    <property type="match status" value="1"/>
</dbReference>
<comment type="catalytic activity">
    <reaction evidence="14 17">
        <text>cytidine + ATP = CMP + ADP + H(+)</text>
        <dbReference type="Rhea" id="RHEA:24674"/>
        <dbReference type="ChEBI" id="CHEBI:15378"/>
        <dbReference type="ChEBI" id="CHEBI:17562"/>
        <dbReference type="ChEBI" id="CHEBI:30616"/>
        <dbReference type="ChEBI" id="CHEBI:60377"/>
        <dbReference type="ChEBI" id="CHEBI:456216"/>
        <dbReference type="EC" id="2.7.1.48"/>
    </reaction>
</comment>
<dbReference type="UniPathway" id="UPA00574">
    <property type="reaction ID" value="UER00637"/>
</dbReference>
<keyword evidence="11 16" id="KW-0067">ATP-binding</keyword>
<accession>D0LYS6</accession>
<evidence type="ECO:0000256" key="8">
    <source>
        <dbReference type="ARBA" id="ARBA00022679"/>
    </source>
</evidence>
<evidence type="ECO:0000256" key="16">
    <source>
        <dbReference type="HAMAP-Rule" id="MF_00551"/>
    </source>
</evidence>
<dbReference type="InterPro" id="IPR000764">
    <property type="entry name" value="Uridine_kinase-like"/>
</dbReference>
<evidence type="ECO:0000256" key="5">
    <source>
        <dbReference type="ARBA" id="ARBA00012137"/>
    </source>
</evidence>
<evidence type="ECO:0000256" key="13">
    <source>
        <dbReference type="ARBA" id="ARBA00031452"/>
    </source>
</evidence>
<dbReference type="HAMAP" id="MF_00551">
    <property type="entry name" value="Uridine_kinase"/>
    <property type="match status" value="1"/>
</dbReference>
<dbReference type="GO" id="GO:0005524">
    <property type="term" value="F:ATP binding"/>
    <property type="evidence" value="ECO:0007669"/>
    <property type="project" value="UniProtKB-UniRule"/>
</dbReference>
<dbReference type="GO" id="GO:0044206">
    <property type="term" value="P:UMP salvage"/>
    <property type="evidence" value="ECO:0007669"/>
    <property type="project" value="UniProtKB-UniRule"/>
</dbReference>
<feature type="binding site" evidence="16">
    <location>
        <begin position="23"/>
        <end position="30"/>
    </location>
    <ligand>
        <name>ATP</name>
        <dbReference type="ChEBI" id="CHEBI:30616"/>
    </ligand>
</feature>
<dbReference type="AlphaFoldDB" id="D0LYS6"/>
<evidence type="ECO:0000256" key="9">
    <source>
        <dbReference type="ARBA" id="ARBA00022741"/>
    </source>
</evidence>
<dbReference type="GO" id="GO:0043771">
    <property type="term" value="F:cytidine kinase activity"/>
    <property type="evidence" value="ECO:0007669"/>
    <property type="project" value="RHEA"/>
</dbReference>
<reference evidence="19 20" key="1">
    <citation type="journal article" date="2010" name="Stand. Genomic Sci.">
        <title>Complete genome sequence of Haliangium ochraceum type strain (SMP-2).</title>
        <authorList>
            <consortium name="US DOE Joint Genome Institute (JGI-PGF)"/>
            <person name="Ivanova N."/>
            <person name="Daum C."/>
            <person name="Lang E."/>
            <person name="Abt B."/>
            <person name="Kopitz M."/>
            <person name="Saunders E."/>
            <person name="Lapidus A."/>
            <person name="Lucas S."/>
            <person name="Glavina Del Rio T."/>
            <person name="Nolan M."/>
            <person name="Tice H."/>
            <person name="Copeland A."/>
            <person name="Cheng J.F."/>
            <person name="Chen F."/>
            <person name="Bruce D."/>
            <person name="Goodwin L."/>
            <person name="Pitluck S."/>
            <person name="Mavromatis K."/>
            <person name="Pati A."/>
            <person name="Mikhailova N."/>
            <person name="Chen A."/>
            <person name="Palaniappan K."/>
            <person name="Land M."/>
            <person name="Hauser L."/>
            <person name="Chang Y.J."/>
            <person name="Jeffries C.D."/>
            <person name="Detter J.C."/>
            <person name="Brettin T."/>
            <person name="Rohde M."/>
            <person name="Goker M."/>
            <person name="Bristow J."/>
            <person name="Markowitz V."/>
            <person name="Eisen J.A."/>
            <person name="Hugenholtz P."/>
            <person name="Kyrpides N.C."/>
            <person name="Klenk H.P."/>
        </authorList>
    </citation>
    <scope>NUCLEOTIDE SEQUENCE [LARGE SCALE GENOMIC DNA]</scope>
    <source>
        <strain evidence="20">DSM 14365 / CIP 107738 / JCM 11303 / AJ 13395 / SMP-2</strain>
    </source>
</reference>
<evidence type="ECO:0000256" key="1">
    <source>
        <dbReference type="ARBA" id="ARBA00004496"/>
    </source>
</evidence>
<dbReference type="NCBIfam" id="NF004018">
    <property type="entry name" value="PRK05480.1"/>
    <property type="match status" value="1"/>
</dbReference>
<evidence type="ECO:0000256" key="3">
    <source>
        <dbReference type="ARBA" id="ARBA00004784"/>
    </source>
</evidence>
<dbReference type="SUPFAM" id="SSF52540">
    <property type="entry name" value="P-loop containing nucleoside triphosphate hydrolases"/>
    <property type="match status" value="1"/>
</dbReference>
<evidence type="ECO:0000256" key="15">
    <source>
        <dbReference type="ARBA" id="ARBA00048909"/>
    </source>
</evidence>
<dbReference type="InterPro" id="IPR006083">
    <property type="entry name" value="PRK/URK"/>
</dbReference>
<dbReference type="KEGG" id="hoh:Hoch_1848"/>
<comment type="pathway">
    <text evidence="2 16 17">Pyrimidine metabolism; UMP biosynthesis via salvage pathway; UMP from uridine: step 1/1.</text>
</comment>
<evidence type="ECO:0000256" key="2">
    <source>
        <dbReference type="ARBA" id="ARBA00004690"/>
    </source>
</evidence>